<dbReference type="AlphaFoldDB" id="A0A4S3PZP3"/>
<feature type="transmembrane region" description="Helical" evidence="1">
    <location>
        <begin position="79"/>
        <end position="97"/>
    </location>
</feature>
<organism evidence="2 3">
    <name type="scientific">Bacillus timonensis</name>
    <dbReference type="NCBI Taxonomy" id="1033734"/>
    <lineage>
        <taxon>Bacteria</taxon>
        <taxon>Bacillati</taxon>
        <taxon>Bacillota</taxon>
        <taxon>Bacilli</taxon>
        <taxon>Bacillales</taxon>
        <taxon>Bacillaceae</taxon>
        <taxon>Bacillus</taxon>
    </lineage>
</organism>
<comment type="caution">
    <text evidence="2">The sequence shown here is derived from an EMBL/GenBank/DDBJ whole genome shotgun (WGS) entry which is preliminary data.</text>
</comment>
<dbReference type="Proteomes" id="UP000306477">
    <property type="component" value="Unassembled WGS sequence"/>
</dbReference>
<sequence length="177" mass="20122">MNQDRKNIVINEILYWRKNKLLPEAYCNFLLSLYTEGEGVESKPTSSHSKKNTLSWIFGIGLLLPVMFLVTYFTEISPTLQMLINFIFIIICTLGLILNRNNPFFVHFASIILALFILLLTVNGSDLIFKGHGYYLFGIILLNCVCWIIVGILSKKKYFLIAGILGSITSGILIFNF</sequence>
<accession>A0A4S3PZP3</accession>
<feature type="transmembrane region" description="Helical" evidence="1">
    <location>
        <begin position="134"/>
        <end position="153"/>
    </location>
</feature>
<dbReference type="OrthoDB" id="2380880at2"/>
<dbReference type="RefSeq" id="WP_136377754.1">
    <property type="nucleotide sequence ID" value="NZ_SLUB01000001.1"/>
</dbReference>
<gene>
    <name evidence="2" type="ORF">E1I69_00870</name>
</gene>
<evidence type="ECO:0000256" key="1">
    <source>
        <dbReference type="SAM" id="Phobius"/>
    </source>
</evidence>
<dbReference type="EMBL" id="SLUB01000001">
    <property type="protein sequence ID" value="THE15437.1"/>
    <property type="molecule type" value="Genomic_DNA"/>
</dbReference>
<feature type="transmembrane region" description="Helical" evidence="1">
    <location>
        <begin position="53"/>
        <end position="73"/>
    </location>
</feature>
<reference evidence="2 3" key="1">
    <citation type="journal article" date="2019" name="Indoor Air">
        <title>Impacts of indoor surface finishes on bacterial viability.</title>
        <authorList>
            <person name="Hu J."/>
            <person name="Maamar S.B."/>
            <person name="Glawe A.J."/>
            <person name="Gottel N."/>
            <person name="Gilbert J.A."/>
            <person name="Hartmann E.M."/>
        </authorList>
    </citation>
    <scope>NUCLEOTIDE SEQUENCE [LARGE SCALE GENOMIC DNA]</scope>
    <source>
        <strain evidence="2 3">AF060A6</strain>
    </source>
</reference>
<feature type="transmembrane region" description="Helical" evidence="1">
    <location>
        <begin position="158"/>
        <end position="175"/>
    </location>
</feature>
<evidence type="ECO:0000313" key="2">
    <source>
        <dbReference type="EMBL" id="THE15437.1"/>
    </source>
</evidence>
<keyword evidence="1" id="KW-1133">Transmembrane helix</keyword>
<keyword evidence="1" id="KW-0472">Membrane</keyword>
<name>A0A4S3PZP3_9BACI</name>
<keyword evidence="1" id="KW-0812">Transmembrane</keyword>
<keyword evidence="3" id="KW-1185">Reference proteome</keyword>
<proteinExistence type="predicted"/>
<evidence type="ECO:0008006" key="4">
    <source>
        <dbReference type="Google" id="ProtNLM"/>
    </source>
</evidence>
<protein>
    <recommendedName>
        <fullName evidence="4">DUF2157 domain-containing protein</fullName>
    </recommendedName>
</protein>
<evidence type="ECO:0000313" key="3">
    <source>
        <dbReference type="Proteomes" id="UP000306477"/>
    </source>
</evidence>
<feature type="transmembrane region" description="Helical" evidence="1">
    <location>
        <begin position="104"/>
        <end position="122"/>
    </location>
</feature>